<dbReference type="RefSeq" id="WP_057623070.1">
    <property type="nucleotide sequence ID" value="NZ_LKHV02000001.1"/>
</dbReference>
<feature type="transmembrane region" description="Helical" evidence="13">
    <location>
        <begin position="54"/>
        <end position="73"/>
    </location>
</feature>
<dbReference type="SUPFAM" id="SSF81342">
    <property type="entry name" value="Transmembrane di-heme cytochromes"/>
    <property type="match status" value="1"/>
</dbReference>
<dbReference type="InterPro" id="IPR052168">
    <property type="entry name" value="Cytochrome_b561_oxidase"/>
</dbReference>
<evidence type="ECO:0000256" key="5">
    <source>
        <dbReference type="ARBA" id="ARBA00022617"/>
    </source>
</evidence>
<dbReference type="EMBL" id="LKHV02000001">
    <property type="protein sequence ID" value="MCS5708258.1"/>
    <property type="molecule type" value="Genomic_DNA"/>
</dbReference>
<accession>A0A0Q9YHQ9</accession>
<comment type="subcellular location">
    <subcellularLocation>
        <location evidence="2">Cell membrane</location>
        <topology evidence="2">Multi-pass membrane protein</topology>
    </subcellularLocation>
</comment>
<comment type="cofactor">
    <cofactor evidence="1">
        <name>heme b</name>
        <dbReference type="ChEBI" id="CHEBI:60344"/>
    </cofactor>
</comment>
<dbReference type="OrthoDB" id="8589936at2"/>
<dbReference type="Pfam" id="PF01292">
    <property type="entry name" value="Ni_hydr_CYTB"/>
    <property type="match status" value="1"/>
</dbReference>
<keyword evidence="4" id="KW-1003">Cell membrane</keyword>
<reference evidence="15" key="1">
    <citation type="submission" date="2015-09" db="EMBL/GenBank/DDBJ databases">
        <title>Draft Genome Sequences of Two Novel Amoeba-resistant Intranuclear Bacteria, Candidatus Berkiella cookevillensis and Candidatus Berkiella aquae.</title>
        <authorList>
            <person name="Mehari Y.T."/>
            <person name="Arivett B.A."/>
            <person name="Farone A.L."/>
            <person name="Gunderson J.H."/>
            <person name="Farone M.B."/>
        </authorList>
    </citation>
    <scope>NUCLEOTIDE SEQUENCE [LARGE SCALE GENOMIC DNA]</scope>
    <source>
        <strain evidence="15">CC99</strain>
    </source>
</reference>
<reference evidence="16" key="3">
    <citation type="submission" date="2021-06" db="EMBL/GenBank/DDBJ databases">
        <title>Genomic Description and Analysis of Intracellular Bacteria, Candidatus Berkiella cookevillensis and Candidatus Berkiella aquae.</title>
        <authorList>
            <person name="Kidane D.T."/>
            <person name="Mehari Y.T."/>
            <person name="Rice F.C."/>
            <person name="Arivett B.A."/>
            <person name="Farone A.L."/>
            <person name="Berk S.G."/>
            <person name="Farone M.B."/>
        </authorList>
    </citation>
    <scope>NUCLEOTIDE SEQUENCE</scope>
    <source>
        <strain evidence="16">CC99</strain>
    </source>
</reference>
<feature type="transmembrane region" description="Helical" evidence="13">
    <location>
        <begin position="94"/>
        <end position="113"/>
    </location>
</feature>
<evidence type="ECO:0000256" key="10">
    <source>
        <dbReference type="ARBA" id="ARBA00023004"/>
    </source>
</evidence>
<dbReference type="GO" id="GO:0022904">
    <property type="term" value="P:respiratory electron transport chain"/>
    <property type="evidence" value="ECO:0007669"/>
    <property type="project" value="InterPro"/>
</dbReference>
<keyword evidence="7" id="KW-0479">Metal-binding</keyword>
<feature type="transmembrane region" description="Helical" evidence="13">
    <location>
        <begin position="146"/>
        <end position="167"/>
    </location>
</feature>
<dbReference type="InterPro" id="IPR016174">
    <property type="entry name" value="Di-haem_cyt_TM"/>
</dbReference>
<reference evidence="16" key="2">
    <citation type="journal article" date="2016" name="Genome Announc.">
        <title>Draft Genome Sequences of Two Novel Amoeba-Resistant Intranuclear Bacteria, 'Candidatus Berkiella cookevillensis' and 'Candidatus Berkiella aquae'.</title>
        <authorList>
            <person name="Mehari Y.T."/>
            <person name="Arivett B.A."/>
            <person name="Farone A.L."/>
            <person name="Gunderson J.H."/>
            <person name="Farone M.B."/>
        </authorList>
    </citation>
    <scope>NUCLEOTIDE SEQUENCE</scope>
    <source>
        <strain evidence="16">CC99</strain>
    </source>
</reference>
<dbReference type="AlphaFoldDB" id="A0A0Q9YHQ9"/>
<evidence type="ECO:0000313" key="16">
    <source>
        <dbReference type="EMBL" id="MCS5708258.1"/>
    </source>
</evidence>
<organism evidence="15">
    <name type="scientific">Candidatus Berkiella cookevillensis</name>
    <dbReference type="NCBI Taxonomy" id="437022"/>
    <lineage>
        <taxon>Bacteria</taxon>
        <taxon>Pseudomonadati</taxon>
        <taxon>Pseudomonadota</taxon>
        <taxon>Gammaproteobacteria</taxon>
        <taxon>Candidatus Berkiellales</taxon>
        <taxon>Candidatus Berkiellaceae</taxon>
        <taxon>Candidatus Berkiella</taxon>
    </lineage>
</organism>
<keyword evidence="9 13" id="KW-1133">Transmembrane helix</keyword>
<dbReference type="EMBL" id="LKHV01000001">
    <property type="protein sequence ID" value="KRG20165.1"/>
    <property type="molecule type" value="Genomic_DNA"/>
</dbReference>
<keyword evidence="11 13" id="KW-0472">Membrane</keyword>
<dbReference type="GO" id="GO:0005886">
    <property type="term" value="C:plasma membrane"/>
    <property type="evidence" value="ECO:0007669"/>
    <property type="project" value="UniProtKB-SubCell"/>
</dbReference>
<evidence type="ECO:0000256" key="8">
    <source>
        <dbReference type="ARBA" id="ARBA00022982"/>
    </source>
</evidence>
<evidence type="ECO:0000256" key="1">
    <source>
        <dbReference type="ARBA" id="ARBA00001970"/>
    </source>
</evidence>
<evidence type="ECO:0000256" key="13">
    <source>
        <dbReference type="SAM" id="Phobius"/>
    </source>
</evidence>
<evidence type="ECO:0000259" key="14">
    <source>
        <dbReference type="Pfam" id="PF01292"/>
    </source>
</evidence>
<feature type="domain" description="Cytochrome b561 bacterial/Ni-hydrogenase" evidence="14">
    <location>
        <begin position="9"/>
        <end position="178"/>
    </location>
</feature>
<evidence type="ECO:0000256" key="11">
    <source>
        <dbReference type="ARBA" id="ARBA00023136"/>
    </source>
</evidence>
<protein>
    <submittedName>
        <fullName evidence="16">Cytochrome b</fullName>
    </submittedName>
</protein>
<comment type="similarity">
    <text evidence="12">Belongs to the cytochrome b561 family.</text>
</comment>
<keyword evidence="8" id="KW-0249">Electron transport</keyword>
<dbReference type="PANTHER" id="PTHR30529:SF1">
    <property type="entry name" value="CYTOCHROME B561 HOMOLOG 2"/>
    <property type="match status" value="1"/>
</dbReference>
<evidence type="ECO:0000256" key="3">
    <source>
        <dbReference type="ARBA" id="ARBA00022448"/>
    </source>
</evidence>
<evidence type="ECO:0000313" key="17">
    <source>
        <dbReference type="Proteomes" id="UP000051494"/>
    </source>
</evidence>
<sequence length="181" mass="20757">MQLMNNEKRFGSLSKLLHWTIFVLYVIQYFLVYRREYFPKDSPEKLQYILLHKSFGVCVLALGLFMLMWRHVGTRPSLPPMPKIQVILAKIMHILLYLSMLVMPISGICMSMLSGRPVSVFGWFELPMLLAKNEALGGIFYKTHVFSSYAVIGLVAGHTLAALYHHFVNKDDVLKKMTCGV</sequence>
<evidence type="ECO:0000256" key="4">
    <source>
        <dbReference type="ARBA" id="ARBA00022475"/>
    </source>
</evidence>
<evidence type="ECO:0000256" key="9">
    <source>
        <dbReference type="ARBA" id="ARBA00022989"/>
    </source>
</evidence>
<dbReference type="GO" id="GO:0020037">
    <property type="term" value="F:heme binding"/>
    <property type="evidence" value="ECO:0007669"/>
    <property type="project" value="TreeGrafter"/>
</dbReference>
<keyword evidence="5" id="KW-0349">Heme</keyword>
<proteinExistence type="inferred from homology"/>
<evidence type="ECO:0000256" key="7">
    <source>
        <dbReference type="ARBA" id="ARBA00022723"/>
    </source>
</evidence>
<dbReference type="InterPro" id="IPR011577">
    <property type="entry name" value="Cyt_b561_bac/Ni-Hgenase"/>
</dbReference>
<keyword evidence="10" id="KW-0408">Iron</keyword>
<keyword evidence="6 13" id="KW-0812">Transmembrane</keyword>
<dbReference type="Proteomes" id="UP000051494">
    <property type="component" value="Unassembled WGS sequence"/>
</dbReference>
<dbReference type="STRING" id="437022.CC99x_00386"/>
<comment type="caution">
    <text evidence="15">The sequence shown here is derived from an EMBL/GenBank/DDBJ whole genome shotgun (WGS) entry which is preliminary data.</text>
</comment>
<name>A0A0Q9YHQ9_9GAMM</name>
<dbReference type="GO" id="GO:0046872">
    <property type="term" value="F:metal ion binding"/>
    <property type="evidence" value="ECO:0007669"/>
    <property type="project" value="UniProtKB-KW"/>
</dbReference>
<dbReference type="GO" id="GO:0009055">
    <property type="term" value="F:electron transfer activity"/>
    <property type="evidence" value="ECO:0007669"/>
    <property type="project" value="InterPro"/>
</dbReference>
<feature type="transmembrane region" description="Helical" evidence="13">
    <location>
        <begin position="16"/>
        <end position="34"/>
    </location>
</feature>
<evidence type="ECO:0000256" key="6">
    <source>
        <dbReference type="ARBA" id="ARBA00022692"/>
    </source>
</evidence>
<dbReference type="PANTHER" id="PTHR30529">
    <property type="entry name" value="CYTOCHROME B561"/>
    <property type="match status" value="1"/>
</dbReference>
<evidence type="ECO:0000256" key="12">
    <source>
        <dbReference type="ARBA" id="ARBA00037975"/>
    </source>
</evidence>
<evidence type="ECO:0000313" key="15">
    <source>
        <dbReference type="EMBL" id="KRG20165.1"/>
    </source>
</evidence>
<gene>
    <name evidence="15" type="ORF">CC99x_00386</name>
    <name evidence="16" type="ORF">CC99x_005005</name>
</gene>
<keyword evidence="17" id="KW-1185">Reference proteome</keyword>
<keyword evidence="3" id="KW-0813">Transport</keyword>
<evidence type="ECO:0000256" key="2">
    <source>
        <dbReference type="ARBA" id="ARBA00004651"/>
    </source>
</evidence>